<dbReference type="EMBL" id="UINC01068873">
    <property type="protein sequence ID" value="SVC01817.1"/>
    <property type="molecule type" value="Genomic_DNA"/>
</dbReference>
<organism evidence="1">
    <name type="scientific">marine metagenome</name>
    <dbReference type="NCBI Taxonomy" id="408172"/>
    <lineage>
        <taxon>unclassified sequences</taxon>
        <taxon>metagenomes</taxon>
        <taxon>ecological metagenomes</taxon>
    </lineage>
</organism>
<evidence type="ECO:0008006" key="2">
    <source>
        <dbReference type="Google" id="ProtNLM"/>
    </source>
</evidence>
<sequence>MDTRIECPHCLSPNVDQFVNNDDLWHCNTCSEMWEVSDGLEFLTIKHPEPMEGVSL</sequence>
<gene>
    <name evidence="1" type="ORF">METZ01_LOCUS254671</name>
</gene>
<reference evidence="1" key="1">
    <citation type="submission" date="2018-05" db="EMBL/GenBank/DDBJ databases">
        <authorList>
            <person name="Lanie J.A."/>
            <person name="Ng W.-L."/>
            <person name="Kazmierczak K.M."/>
            <person name="Andrzejewski T.M."/>
            <person name="Davidsen T.M."/>
            <person name="Wayne K.J."/>
            <person name="Tettelin H."/>
            <person name="Glass J.I."/>
            <person name="Rusch D."/>
            <person name="Podicherti R."/>
            <person name="Tsui H.-C.T."/>
            <person name="Winkler M.E."/>
        </authorList>
    </citation>
    <scope>NUCLEOTIDE SEQUENCE</scope>
</reference>
<proteinExistence type="predicted"/>
<name>A0A382IRJ3_9ZZZZ</name>
<evidence type="ECO:0000313" key="1">
    <source>
        <dbReference type="EMBL" id="SVC01817.1"/>
    </source>
</evidence>
<dbReference type="AlphaFoldDB" id="A0A382IRJ3"/>
<protein>
    <recommendedName>
        <fullName evidence="2">Transcription factor zinc-finger domain-containing protein</fullName>
    </recommendedName>
</protein>
<accession>A0A382IRJ3</accession>